<organism evidence="4 5">
    <name type="scientific">Paeniglutamicibacter gangotriensis</name>
    <dbReference type="NCBI Taxonomy" id="254787"/>
    <lineage>
        <taxon>Bacteria</taxon>
        <taxon>Bacillati</taxon>
        <taxon>Actinomycetota</taxon>
        <taxon>Actinomycetes</taxon>
        <taxon>Micrococcales</taxon>
        <taxon>Micrococcaceae</taxon>
        <taxon>Paeniglutamicibacter</taxon>
    </lineage>
</organism>
<name>A0A5B0EB02_9MICC</name>
<keyword evidence="2" id="KW-1133">Transmembrane helix</keyword>
<feature type="region of interest" description="Disordered" evidence="1">
    <location>
        <begin position="265"/>
        <end position="284"/>
    </location>
</feature>
<evidence type="ECO:0000313" key="4">
    <source>
        <dbReference type="EMBL" id="KAA0976207.1"/>
    </source>
</evidence>
<keyword evidence="2" id="KW-0472">Membrane</keyword>
<gene>
    <name evidence="4" type="ORF">FQ154_11465</name>
</gene>
<feature type="transmembrane region" description="Helical" evidence="2">
    <location>
        <begin position="121"/>
        <end position="143"/>
    </location>
</feature>
<evidence type="ECO:0000256" key="2">
    <source>
        <dbReference type="SAM" id="Phobius"/>
    </source>
</evidence>
<dbReference type="EMBL" id="VOBL01000011">
    <property type="protein sequence ID" value="KAA0976207.1"/>
    <property type="molecule type" value="Genomic_DNA"/>
</dbReference>
<evidence type="ECO:0000256" key="1">
    <source>
        <dbReference type="SAM" id="MobiDB-lite"/>
    </source>
</evidence>
<feature type="transmembrane region" description="Helical" evidence="2">
    <location>
        <begin position="63"/>
        <end position="84"/>
    </location>
</feature>
<comment type="caution">
    <text evidence="4">The sequence shown here is derived from an EMBL/GenBank/DDBJ whole genome shotgun (WGS) entry which is preliminary data.</text>
</comment>
<evidence type="ECO:0000259" key="3">
    <source>
        <dbReference type="Pfam" id="PF14016"/>
    </source>
</evidence>
<feature type="transmembrane region" description="Helical" evidence="2">
    <location>
        <begin position="241"/>
        <end position="261"/>
    </location>
</feature>
<feature type="transmembrane region" description="Helical" evidence="2">
    <location>
        <begin position="200"/>
        <end position="221"/>
    </location>
</feature>
<protein>
    <submittedName>
        <fullName evidence="4">DUF4232 domain-containing protein</fullName>
    </submittedName>
</protein>
<keyword evidence="2" id="KW-0812">Transmembrane</keyword>
<dbReference type="Proteomes" id="UP000323856">
    <property type="component" value="Unassembled WGS sequence"/>
</dbReference>
<evidence type="ECO:0000313" key="5">
    <source>
        <dbReference type="Proteomes" id="UP000323856"/>
    </source>
</evidence>
<dbReference type="AlphaFoldDB" id="A0A5B0EB02"/>
<feature type="transmembrane region" description="Helical" evidence="2">
    <location>
        <begin position="155"/>
        <end position="180"/>
    </location>
</feature>
<dbReference type="Pfam" id="PF14016">
    <property type="entry name" value="DUF4232"/>
    <property type="match status" value="1"/>
</dbReference>
<accession>A0A5B0EB02</accession>
<proteinExistence type="predicted"/>
<sequence length="450" mass="48831">MPWKKKLSMRRPMNYWISRQAASYWSSWSRVPRLRVGWLILPAERGAGETPIRLSDMGNQKKSVIVTVWVTAVAGLAWLLSGAIRGWLLVHPTRLPGQFVALLFPETLARRTWQSVEPWPALLALASVVTMMAITAFFVWVIVTRSEHRSPGQRLGFLSLWMGVVLAAFSTAAFTSLGYIVATWPPARVAALLDGIEPLLFAAGYWGIIWGWIPAWVGSRLTRSAESSHKHKPATKRSTELVLLLSAGVLAVALMAAFPAAHRSTEEARAMSEPSPPPVQTPEPVVYGSPEVSHAFQPPGKNWCEGDEVAISWQEPEGATGHRGMRFELTNTGTGPCLLESYPDIAFDNVDGWAMDVLVVHGGSFMTDDPGVSAVTVLPGQGAQAFLGWNAMAAAGDMRTGTMLVAPYPGTLRHSSPVDLDIIDGGAVSLTAWAPIKEESAAIKNTRPKP</sequence>
<feature type="domain" description="DUF4232" evidence="3">
    <location>
        <begin position="304"/>
        <end position="433"/>
    </location>
</feature>
<dbReference type="OrthoDB" id="5175658at2"/>
<reference evidence="4 5" key="1">
    <citation type="submission" date="2019-07" db="EMBL/GenBank/DDBJ databases">
        <title>Analysis of the biochemical properties, biological activity and biotechnological potential of siderophores and biosurfactants produced by Antarctic psychrotolerant bacteria.</title>
        <authorList>
            <person name="Styczynski M."/>
            <person name="Krucon T."/>
            <person name="Decewicz P."/>
            <person name="Dziewit L."/>
        </authorList>
    </citation>
    <scope>NUCLEOTIDE SEQUENCE [LARGE SCALE GENOMIC DNA]</scope>
    <source>
        <strain evidence="4 5">ANT_H27</strain>
    </source>
</reference>
<dbReference type="InterPro" id="IPR025326">
    <property type="entry name" value="DUF4232"/>
</dbReference>